<proteinExistence type="predicted"/>
<comment type="caution">
    <text evidence="2">The sequence shown here is derived from an EMBL/GenBank/DDBJ whole genome shotgun (WGS) entry which is preliminary data.</text>
</comment>
<protein>
    <submittedName>
        <fullName evidence="2">Uncharacterized protein</fullName>
    </submittedName>
</protein>
<accession>A0AAW2F779</accession>
<evidence type="ECO:0000256" key="1">
    <source>
        <dbReference type="SAM" id="MobiDB-lite"/>
    </source>
</evidence>
<dbReference type="Proteomes" id="UP001430953">
    <property type="component" value="Unassembled WGS sequence"/>
</dbReference>
<sequence length="227" mass="27269">MTSVTKIHLNIYCSRANILTFARKYRIELVEITSARIPVHGQRNFDYSRPLDRARWTRFRDRLAQGCDEQKRRHARSSRRRLRRKLCQSSRARKRGGRRDEEERGRKHVKKREVEREINRDGGRRILLREVVRQKRRNDRETLRNNFRSSRSAWPRLWSARRIPGFDRAKPEPSRARPDRSQARPGQAEPCAFICGALNDLEMTRTRLVLPHRELTRRVFTSHARKR</sequence>
<keyword evidence="3" id="KW-1185">Reference proteome</keyword>
<organism evidence="2 3">
    <name type="scientific">Cardiocondyla obscurior</name>
    <dbReference type="NCBI Taxonomy" id="286306"/>
    <lineage>
        <taxon>Eukaryota</taxon>
        <taxon>Metazoa</taxon>
        <taxon>Ecdysozoa</taxon>
        <taxon>Arthropoda</taxon>
        <taxon>Hexapoda</taxon>
        <taxon>Insecta</taxon>
        <taxon>Pterygota</taxon>
        <taxon>Neoptera</taxon>
        <taxon>Endopterygota</taxon>
        <taxon>Hymenoptera</taxon>
        <taxon>Apocrita</taxon>
        <taxon>Aculeata</taxon>
        <taxon>Formicoidea</taxon>
        <taxon>Formicidae</taxon>
        <taxon>Myrmicinae</taxon>
        <taxon>Cardiocondyla</taxon>
    </lineage>
</organism>
<feature type="region of interest" description="Disordered" evidence="1">
    <location>
        <begin position="165"/>
        <end position="188"/>
    </location>
</feature>
<dbReference type="AlphaFoldDB" id="A0AAW2F779"/>
<reference evidence="2 3" key="1">
    <citation type="submission" date="2023-03" db="EMBL/GenBank/DDBJ databases">
        <title>High recombination rates correlate with genetic variation in Cardiocondyla obscurior ants.</title>
        <authorList>
            <person name="Errbii M."/>
        </authorList>
    </citation>
    <scope>NUCLEOTIDE SEQUENCE [LARGE SCALE GENOMIC DNA]</scope>
    <source>
        <strain evidence="2">Alpha-2009</strain>
        <tissue evidence="2">Whole body</tissue>
    </source>
</reference>
<feature type="region of interest" description="Disordered" evidence="1">
    <location>
        <begin position="69"/>
        <end position="116"/>
    </location>
</feature>
<feature type="compositionally biased region" description="Basic and acidic residues" evidence="1">
    <location>
        <begin position="165"/>
        <end position="182"/>
    </location>
</feature>
<dbReference type="EMBL" id="JADYXP020000014">
    <property type="protein sequence ID" value="KAL0110032.1"/>
    <property type="molecule type" value="Genomic_DNA"/>
</dbReference>
<gene>
    <name evidence="2" type="ORF">PUN28_013572</name>
</gene>
<name>A0AAW2F779_9HYME</name>
<evidence type="ECO:0000313" key="2">
    <source>
        <dbReference type="EMBL" id="KAL0110032.1"/>
    </source>
</evidence>
<feature type="compositionally biased region" description="Basic residues" evidence="1">
    <location>
        <begin position="72"/>
        <end position="97"/>
    </location>
</feature>
<evidence type="ECO:0000313" key="3">
    <source>
        <dbReference type="Proteomes" id="UP001430953"/>
    </source>
</evidence>